<evidence type="ECO:0000256" key="3">
    <source>
        <dbReference type="ARBA" id="ARBA00008621"/>
    </source>
</evidence>
<evidence type="ECO:0000256" key="1">
    <source>
        <dbReference type="ARBA" id="ARBA00001342"/>
    </source>
</evidence>
<keyword evidence="13" id="KW-1185">Reference proteome</keyword>
<feature type="binding site" evidence="9">
    <location>
        <begin position="75"/>
        <end position="78"/>
    </location>
    <ligand>
        <name>substrate</name>
    </ligand>
</feature>
<dbReference type="NCBIfam" id="TIGR01935">
    <property type="entry name" value="NOT-MenG"/>
    <property type="match status" value="1"/>
</dbReference>
<dbReference type="Gene3D" id="3.50.30.40">
    <property type="entry name" value="Ribonuclease E inhibitor RraA/RraA-like"/>
    <property type="match status" value="1"/>
</dbReference>
<dbReference type="EC" id="4.1.3.17" evidence="10"/>
<evidence type="ECO:0000313" key="12">
    <source>
        <dbReference type="EMBL" id="MBS7458412.1"/>
    </source>
</evidence>
<dbReference type="Proteomes" id="UP000675747">
    <property type="component" value="Unassembled WGS sequence"/>
</dbReference>
<feature type="binding site" evidence="9">
    <location>
        <position position="97"/>
    </location>
    <ligand>
        <name>substrate</name>
    </ligand>
</feature>
<evidence type="ECO:0000256" key="9">
    <source>
        <dbReference type="PIRSR" id="PIRSR605493-1"/>
    </source>
</evidence>
<evidence type="ECO:0000256" key="4">
    <source>
        <dbReference type="ARBA" id="ARBA00011233"/>
    </source>
</evidence>
<comment type="subunit">
    <text evidence="4 10">Homotrimer.</text>
</comment>
<dbReference type="EMBL" id="JAGQFT020000010">
    <property type="protein sequence ID" value="MBS7458412.1"/>
    <property type="molecule type" value="Genomic_DNA"/>
</dbReference>
<dbReference type="CDD" id="cd16841">
    <property type="entry name" value="RraA_family"/>
    <property type="match status" value="1"/>
</dbReference>
<dbReference type="PANTHER" id="PTHR33254">
    <property type="entry name" value="4-HYDROXY-4-METHYL-2-OXOGLUTARATE ALDOLASE 3-RELATED"/>
    <property type="match status" value="1"/>
</dbReference>
<feature type="binding site" evidence="9">
    <location>
        <position position="98"/>
    </location>
    <ligand>
        <name>Mg(2+)</name>
        <dbReference type="ChEBI" id="CHEBI:18420"/>
    </ligand>
</feature>
<dbReference type="NCBIfam" id="NF006875">
    <property type="entry name" value="PRK09372.1"/>
    <property type="match status" value="1"/>
</dbReference>
<dbReference type="SUPFAM" id="SSF89562">
    <property type="entry name" value="RraA-like"/>
    <property type="match status" value="1"/>
</dbReference>
<dbReference type="GO" id="GO:0051252">
    <property type="term" value="P:regulation of RNA metabolic process"/>
    <property type="evidence" value="ECO:0007669"/>
    <property type="project" value="InterPro"/>
</dbReference>
<evidence type="ECO:0000256" key="8">
    <source>
        <dbReference type="ARBA" id="ARBA00047973"/>
    </source>
</evidence>
<keyword evidence="5 9" id="KW-0479">Metal-binding</keyword>
<comment type="similarity">
    <text evidence="3 10">Belongs to the class II aldolase/RraA-like family.</text>
</comment>
<dbReference type="PANTHER" id="PTHR33254:SF4">
    <property type="entry name" value="4-HYDROXY-4-METHYL-2-OXOGLUTARATE ALDOLASE 3-RELATED"/>
    <property type="match status" value="1"/>
</dbReference>
<dbReference type="GO" id="GO:0008948">
    <property type="term" value="F:oxaloacetate decarboxylase activity"/>
    <property type="evidence" value="ECO:0007669"/>
    <property type="project" value="UniProtKB-EC"/>
</dbReference>
<comment type="catalytic activity">
    <reaction evidence="1 10">
        <text>4-hydroxy-4-methyl-2-oxoglutarate = 2 pyruvate</text>
        <dbReference type="Rhea" id="RHEA:22748"/>
        <dbReference type="ChEBI" id="CHEBI:15361"/>
        <dbReference type="ChEBI" id="CHEBI:58276"/>
        <dbReference type="EC" id="4.1.3.17"/>
    </reaction>
</comment>
<dbReference type="GO" id="GO:0047443">
    <property type="term" value="F:4-hydroxy-4-methyl-2-oxoglutarate aldolase activity"/>
    <property type="evidence" value="ECO:0007669"/>
    <property type="project" value="UniProtKB-EC"/>
</dbReference>
<name>A0A8J7VYY1_9GAMM</name>
<dbReference type="InterPro" id="IPR036704">
    <property type="entry name" value="RraA/RraA-like_sf"/>
</dbReference>
<dbReference type="GO" id="GO:0046872">
    <property type="term" value="F:metal ion binding"/>
    <property type="evidence" value="ECO:0007669"/>
    <property type="project" value="UniProtKB-KW"/>
</dbReference>
<comment type="cofactor">
    <cofactor evidence="9">
        <name>Mg(2+)</name>
        <dbReference type="ChEBI" id="CHEBI:18420"/>
    </cofactor>
</comment>
<dbReference type="NCBIfam" id="NF009134">
    <property type="entry name" value="PRK12487.1"/>
    <property type="match status" value="1"/>
</dbReference>
<dbReference type="InterPro" id="IPR010203">
    <property type="entry name" value="RraA"/>
</dbReference>
<keyword evidence="9" id="KW-0460">Magnesium</keyword>
<evidence type="ECO:0000256" key="10">
    <source>
        <dbReference type="RuleBase" id="RU004338"/>
    </source>
</evidence>
<evidence type="ECO:0000313" key="11">
    <source>
        <dbReference type="EMBL" id="MBR0564344.1"/>
    </source>
</evidence>
<proteinExistence type="inferred from homology"/>
<reference evidence="12 13" key="1">
    <citation type="journal article" date="2021" name="Microbiol. Resour. Announc.">
        <title>Draft Genome Sequence of Coralloluteibacterium stylophorae LMG 29479T.</title>
        <authorList>
            <person name="Karlyshev A.V."/>
            <person name="Kudryashova E.B."/>
            <person name="Ariskina E.V."/>
            <person name="Conroy A.P."/>
            <person name="Abidueva E.Y."/>
        </authorList>
    </citation>
    <scope>NUCLEOTIDE SEQUENCE [LARGE SCALE GENOMIC DNA]</scope>
    <source>
        <strain evidence="12 13">LMG 29479</strain>
    </source>
</reference>
<dbReference type="GO" id="GO:0008428">
    <property type="term" value="F:ribonuclease inhibitor activity"/>
    <property type="evidence" value="ECO:0007669"/>
    <property type="project" value="InterPro"/>
</dbReference>
<gene>
    <name evidence="11" type="primary">rraA</name>
    <name evidence="12" type="ORF">KB893_014830</name>
    <name evidence="11" type="ORF">KB893_17850</name>
</gene>
<comment type="caution">
    <text evidence="11">The sequence shown here is derived from an EMBL/GenBank/DDBJ whole genome shotgun (WGS) entry which is preliminary data.</text>
</comment>
<comment type="function">
    <text evidence="7 10">Catalyzes the aldol cleavage of 4-hydroxy-4-methyl-2-oxoglutarate (HMG) into 2 molecules of pyruvate. Also contains a secondary oxaloacetate (OAA) decarboxylase activity due to the common pyruvate enolate transition state formed following C-C bond cleavage in the retro-aldol and decarboxylation reactions.</text>
</comment>
<evidence type="ECO:0000256" key="7">
    <source>
        <dbReference type="ARBA" id="ARBA00025046"/>
    </source>
</evidence>
<reference evidence="11" key="2">
    <citation type="submission" date="2021-04" db="EMBL/GenBank/DDBJ databases">
        <authorList>
            <person name="Karlyshev A.V."/>
        </authorList>
    </citation>
    <scope>NUCLEOTIDE SEQUENCE</scope>
    <source>
        <strain evidence="11">LMG 29479</strain>
    </source>
</reference>
<dbReference type="EC" id="4.1.1.112" evidence="10"/>
<comment type="cofactor">
    <cofactor evidence="2 10">
        <name>a divalent metal cation</name>
        <dbReference type="ChEBI" id="CHEBI:60240"/>
    </cofactor>
</comment>
<dbReference type="InterPro" id="IPR005493">
    <property type="entry name" value="RraA/RraA-like"/>
</dbReference>
<evidence type="ECO:0000313" key="13">
    <source>
        <dbReference type="Proteomes" id="UP000675747"/>
    </source>
</evidence>
<evidence type="ECO:0000256" key="2">
    <source>
        <dbReference type="ARBA" id="ARBA00001968"/>
    </source>
</evidence>
<comment type="catalytic activity">
    <reaction evidence="8 10">
        <text>oxaloacetate + H(+) = pyruvate + CO2</text>
        <dbReference type="Rhea" id="RHEA:15641"/>
        <dbReference type="ChEBI" id="CHEBI:15361"/>
        <dbReference type="ChEBI" id="CHEBI:15378"/>
        <dbReference type="ChEBI" id="CHEBI:16452"/>
        <dbReference type="ChEBI" id="CHEBI:16526"/>
        <dbReference type="EC" id="4.1.1.112"/>
    </reaction>
</comment>
<dbReference type="AlphaFoldDB" id="A0A8J7VYY1"/>
<evidence type="ECO:0000256" key="5">
    <source>
        <dbReference type="ARBA" id="ARBA00022723"/>
    </source>
</evidence>
<evidence type="ECO:0000256" key="6">
    <source>
        <dbReference type="ARBA" id="ARBA00023239"/>
    </source>
</evidence>
<dbReference type="Pfam" id="PF03737">
    <property type="entry name" value="RraA-like"/>
    <property type="match status" value="1"/>
</dbReference>
<dbReference type="RefSeq" id="WP_211928182.1">
    <property type="nucleotide sequence ID" value="NZ_JAGQFT020000010.1"/>
</dbReference>
<keyword evidence="6 10" id="KW-0456">Lyase</keyword>
<organism evidence="11">
    <name type="scientific">Coralloluteibacterium stylophorae</name>
    <dbReference type="NCBI Taxonomy" id="1776034"/>
    <lineage>
        <taxon>Bacteria</taxon>
        <taxon>Pseudomonadati</taxon>
        <taxon>Pseudomonadota</taxon>
        <taxon>Gammaproteobacteria</taxon>
        <taxon>Lysobacterales</taxon>
        <taxon>Lysobacteraceae</taxon>
        <taxon>Coralloluteibacterium</taxon>
    </lineage>
</organism>
<dbReference type="EMBL" id="JAGQFT010000303">
    <property type="protein sequence ID" value="MBR0564344.1"/>
    <property type="molecule type" value="Genomic_DNA"/>
</dbReference>
<sequence>MAFTLPDLCDAHADAVRVMDPVFRDFGGRRAFHGRAVTVACFEDNSRIRDLVARPGLGRVLAVDGAGSLRRALLGDQLAQQALANGWSGLVIHGCVRDVEVLATLDLGVRALAAHPMKTEKKGLGEVDVPLAFAGVHIAPGEWIYADANGIAVAAAELA</sequence>
<protein>
    <recommendedName>
        <fullName evidence="10">4-hydroxy-4-methyl-2-oxoglutarate aldolase</fullName>
        <shortName evidence="10">HMG aldolase</shortName>
        <ecNumber evidence="10">4.1.1.112</ecNumber>
        <ecNumber evidence="10">4.1.3.17</ecNumber>
    </recommendedName>
    <alternativeName>
        <fullName evidence="10">Oxaloacetate decarboxylase</fullName>
    </alternativeName>
</protein>
<accession>A0A8J7VYY1</accession>